<dbReference type="InterPro" id="IPR036388">
    <property type="entry name" value="WH-like_DNA-bd_sf"/>
</dbReference>
<dbReference type="RefSeq" id="WP_131596734.1">
    <property type="nucleotide sequence ID" value="NZ_SJSL01000003.1"/>
</dbReference>
<keyword evidence="8" id="KW-1185">Reference proteome</keyword>
<dbReference type="Pfam" id="PF04542">
    <property type="entry name" value="Sigma70_r2"/>
    <property type="match status" value="1"/>
</dbReference>
<dbReference type="GO" id="GO:0006352">
    <property type="term" value="P:DNA-templated transcription initiation"/>
    <property type="evidence" value="ECO:0007669"/>
    <property type="project" value="InterPro"/>
</dbReference>
<dbReference type="PANTHER" id="PTHR43133">
    <property type="entry name" value="RNA POLYMERASE ECF-TYPE SIGMA FACTO"/>
    <property type="match status" value="1"/>
</dbReference>
<dbReference type="InterPro" id="IPR013325">
    <property type="entry name" value="RNA_pol_sigma_r2"/>
</dbReference>
<dbReference type="InterPro" id="IPR007627">
    <property type="entry name" value="RNA_pol_sigma70_r2"/>
</dbReference>
<evidence type="ECO:0000259" key="6">
    <source>
        <dbReference type="Pfam" id="PF08281"/>
    </source>
</evidence>
<evidence type="ECO:0000256" key="3">
    <source>
        <dbReference type="ARBA" id="ARBA00023082"/>
    </source>
</evidence>
<dbReference type="GO" id="GO:0003677">
    <property type="term" value="F:DNA binding"/>
    <property type="evidence" value="ECO:0007669"/>
    <property type="project" value="InterPro"/>
</dbReference>
<evidence type="ECO:0000256" key="4">
    <source>
        <dbReference type="ARBA" id="ARBA00023163"/>
    </source>
</evidence>
<dbReference type="Gene3D" id="1.10.1740.10">
    <property type="match status" value="1"/>
</dbReference>
<comment type="similarity">
    <text evidence="1">Belongs to the sigma-70 factor family. ECF subfamily.</text>
</comment>
<organism evidence="7 8">
    <name type="scientific">Pedobacter psychroterrae</name>
    <dbReference type="NCBI Taxonomy" id="2530453"/>
    <lineage>
        <taxon>Bacteria</taxon>
        <taxon>Pseudomonadati</taxon>
        <taxon>Bacteroidota</taxon>
        <taxon>Sphingobacteriia</taxon>
        <taxon>Sphingobacteriales</taxon>
        <taxon>Sphingobacteriaceae</taxon>
        <taxon>Pedobacter</taxon>
    </lineage>
</organism>
<dbReference type="SUPFAM" id="SSF88946">
    <property type="entry name" value="Sigma2 domain of RNA polymerase sigma factors"/>
    <property type="match status" value="1"/>
</dbReference>
<dbReference type="SUPFAM" id="SSF88659">
    <property type="entry name" value="Sigma3 and sigma4 domains of RNA polymerase sigma factors"/>
    <property type="match status" value="1"/>
</dbReference>
<feature type="domain" description="RNA polymerase sigma factor 70 region 4 type 2" evidence="6">
    <location>
        <begin position="108"/>
        <end position="158"/>
    </location>
</feature>
<dbReference type="InterPro" id="IPR013249">
    <property type="entry name" value="RNA_pol_sigma70_r4_t2"/>
</dbReference>
<keyword evidence="2" id="KW-0805">Transcription regulation</keyword>
<dbReference type="Gene3D" id="1.10.10.10">
    <property type="entry name" value="Winged helix-like DNA-binding domain superfamily/Winged helix DNA-binding domain"/>
    <property type="match status" value="1"/>
</dbReference>
<feature type="domain" description="RNA polymerase sigma-70 region 2" evidence="5">
    <location>
        <begin position="11"/>
        <end position="74"/>
    </location>
</feature>
<evidence type="ECO:0000259" key="5">
    <source>
        <dbReference type="Pfam" id="PF04542"/>
    </source>
</evidence>
<dbReference type="InterPro" id="IPR014284">
    <property type="entry name" value="RNA_pol_sigma-70_dom"/>
</dbReference>
<dbReference type="Proteomes" id="UP000293347">
    <property type="component" value="Unassembled WGS sequence"/>
</dbReference>
<proteinExistence type="inferred from homology"/>
<gene>
    <name evidence="7" type="ORF">EZ437_14260</name>
</gene>
<name>A0A4R0NMQ6_9SPHI</name>
<dbReference type="EMBL" id="SJSL01000003">
    <property type="protein sequence ID" value="TCD00385.1"/>
    <property type="molecule type" value="Genomic_DNA"/>
</dbReference>
<dbReference type="AlphaFoldDB" id="A0A4R0NMQ6"/>
<dbReference type="InterPro" id="IPR013324">
    <property type="entry name" value="RNA_pol_sigma_r3/r4-like"/>
</dbReference>
<accession>A0A4R0NMQ6</accession>
<sequence length="168" mass="20339">MSEREQFIDIINEHKRLLYKVIYSYCRNSDDRKDLEQEIIIQLWKSLKNYNQEFKLSTWIYKIALNVAVSYYRRDFKRTKTIEPYNETIFKIAVEEDYNEEHINKTILLHKFINKLDELNKAIIILYLEDKSYNEISEITGLTETNVGTKINRIKRKLKESISIINDY</sequence>
<dbReference type="PANTHER" id="PTHR43133:SF45">
    <property type="entry name" value="RNA POLYMERASE ECF-TYPE SIGMA FACTOR"/>
    <property type="match status" value="1"/>
</dbReference>
<evidence type="ECO:0000313" key="8">
    <source>
        <dbReference type="Proteomes" id="UP000293347"/>
    </source>
</evidence>
<comment type="caution">
    <text evidence="7">The sequence shown here is derived from an EMBL/GenBank/DDBJ whole genome shotgun (WGS) entry which is preliminary data.</text>
</comment>
<dbReference type="OrthoDB" id="9780326at2"/>
<keyword evidence="3" id="KW-0731">Sigma factor</keyword>
<dbReference type="GO" id="GO:0016987">
    <property type="term" value="F:sigma factor activity"/>
    <property type="evidence" value="ECO:0007669"/>
    <property type="project" value="UniProtKB-KW"/>
</dbReference>
<dbReference type="NCBIfam" id="TIGR02937">
    <property type="entry name" value="sigma70-ECF"/>
    <property type="match status" value="1"/>
</dbReference>
<dbReference type="InterPro" id="IPR039425">
    <property type="entry name" value="RNA_pol_sigma-70-like"/>
</dbReference>
<evidence type="ECO:0000256" key="1">
    <source>
        <dbReference type="ARBA" id="ARBA00010641"/>
    </source>
</evidence>
<dbReference type="Pfam" id="PF08281">
    <property type="entry name" value="Sigma70_r4_2"/>
    <property type="match status" value="1"/>
</dbReference>
<protein>
    <submittedName>
        <fullName evidence="7">Sigma-70 family RNA polymerase sigma factor</fullName>
    </submittedName>
</protein>
<reference evidence="7 8" key="1">
    <citation type="submission" date="2019-02" db="EMBL/GenBank/DDBJ databases">
        <title>Pedobacter sp. RP-1-14 sp. nov., isolated from Arctic soil.</title>
        <authorList>
            <person name="Dahal R.H."/>
        </authorList>
    </citation>
    <scope>NUCLEOTIDE SEQUENCE [LARGE SCALE GENOMIC DNA]</scope>
    <source>
        <strain evidence="7 8">RP-1-14</strain>
    </source>
</reference>
<evidence type="ECO:0000256" key="2">
    <source>
        <dbReference type="ARBA" id="ARBA00023015"/>
    </source>
</evidence>
<keyword evidence="4" id="KW-0804">Transcription</keyword>
<evidence type="ECO:0000313" key="7">
    <source>
        <dbReference type="EMBL" id="TCD00385.1"/>
    </source>
</evidence>